<evidence type="ECO:0000256" key="1">
    <source>
        <dbReference type="SAM" id="MobiDB-lite"/>
    </source>
</evidence>
<gene>
    <name evidence="2" type="ORF">GCM10025864_18830</name>
</gene>
<evidence type="ECO:0000313" key="3">
    <source>
        <dbReference type="Proteomes" id="UP001157091"/>
    </source>
</evidence>
<organism evidence="2 3">
    <name type="scientific">Luteimicrobium album</name>
    <dbReference type="NCBI Taxonomy" id="1054550"/>
    <lineage>
        <taxon>Bacteria</taxon>
        <taxon>Bacillati</taxon>
        <taxon>Actinomycetota</taxon>
        <taxon>Actinomycetes</taxon>
        <taxon>Micrococcales</taxon>
        <taxon>Luteimicrobium</taxon>
    </lineage>
</organism>
<reference evidence="3" key="1">
    <citation type="journal article" date="2019" name="Int. J. Syst. Evol. Microbiol.">
        <title>The Global Catalogue of Microorganisms (GCM) 10K type strain sequencing project: providing services to taxonomists for standard genome sequencing and annotation.</title>
        <authorList>
            <consortium name="The Broad Institute Genomics Platform"/>
            <consortium name="The Broad Institute Genome Sequencing Center for Infectious Disease"/>
            <person name="Wu L."/>
            <person name="Ma J."/>
        </authorList>
    </citation>
    <scope>NUCLEOTIDE SEQUENCE [LARGE SCALE GENOMIC DNA]</scope>
    <source>
        <strain evidence="3">NBRC 106348</strain>
    </source>
</reference>
<proteinExistence type="predicted"/>
<dbReference type="Proteomes" id="UP001157091">
    <property type="component" value="Unassembled WGS sequence"/>
</dbReference>
<evidence type="ECO:0000313" key="2">
    <source>
        <dbReference type="EMBL" id="GMA24124.1"/>
    </source>
</evidence>
<keyword evidence="3" id="KW-1185">Reference proteome</keyword>
<feature type="compositionally biased region" description="Low complexity" evidence="1">
    <location>
        <begin position="95"/>
        <end position="108"/>
    </location>
</feature>
<name>A0ABQ6I2V7_9MICO</name>
<feature type="region of interest" description="Disordered" evidence="1">
    <location>
        <begin position="95"/>
        <end position="132"/>
    </location>
</feature>
<sequence>MRVGTDSSKFPGAAEHGAAWTFDRAHELGLDGVFLRTPWELSPTLDRGQMAEAVAHARDLGLYVQVGIGKVNPFTAPELPSSGRSATATTCGASVASSSWWPVSGSTTCGPPRATTSSASPRSLPATGSAPT</sequence>
<accession>A0ABQ6I2V7</accession>
<comment type="caution">
    <text evidence="2">The sequence shown here is derived from an EMBL/GenBank/DDBJ whole genome shotgun (WGS) entry which is preliminary data.</text>
</comment>
<dbReference type="EMBL" id="BSUK01000001">
    <property type="protein sequence ID" value="GMA24124.1"/>
    <property type="molecule type" value="Genomic_DNA"/>
</dbReference>
<protein>
    <submittedName>
        <fullName evidence="2">Uncharacterized protein</fullName>
    </submittedName>
</protein>